<keyword evidence="2" id="KW-1185">Reference proteome</keyword>
<dbReference type="Proteomes" id="UP001295794">
    <property type="component" value="Unassembled WGS sequence"/>
</dbReference>
<dbReference type="Gene3D" id="3.40.50.1820">
    <property type="entry name" value="alpha/beta hydrolase"/>
    <property type="match status" value="1"/>
</dbReference>
<organism evidence="1 2">
    <name type="scientific">Mycena citricolor</name>
    <dbReference type="NCBI Taxonomy" id="2018698"/>
    <lineage>
        <taxon>Eukaryota</taxon>
        <taxon>Fungi</taxon>
        <taxon>Dikarya</taxon>
        <taxon>Basidiomycota</taxon>
        <taxon>Agaricomycotina</taxon>
        <taxon>Agaricomycetes</taxon>
        <taxon>Agaricomycetidae</taxon>
        <taxon>Agaricales</taxon>
        <taxon>Marasmiineae</taxon>
        <taxon>Mycenaceae</taxon>
        <taxon>Mycena</taxon>
    </lineage>
</organism>
<proteinExistence type="predicted"/>
<accession>A0AAD2K7F5</accession>
<dbReference type="EMBL" id="CAVNYO010000466">
    <property type="protein sequence ID" value="CAK5283359.1"/>
    <property type="molecule type" value="Genomic_DNA"/>
</dbReference>
<evidence type="ECO:0000313" key="1">
    <source>
        <dbReference type="EMBL" id="CAK5283359.1"/>
    </source>
</evidence>
<dbReference type="InterPro" id="IPR029058">
    <property type="entry name" value="AB_hydrolase_fold"/>
</dbReference>
<protein>
    <submittedName>
        <fullName evidence="1">Uncharacterized protein</fullName>
    </submittedName>
</protein>
<name>A0AAD2K7F5_9AGAR</name>
<dbReference type="AlphaFoldDB" id="A0AAD2K7F5"/>
<sequence length="120" mass="13604">MQPRPKALKRSWTSHYGAIYCSVYPGPPQFTCKVTVDGPGTPISARPTTSIKQACCRYSFTDVEKIITLLAVRSTERPSFRVIGIRLPGHGFSEAWRKKRLPVEQAAELDYWSHLLRLRA</sequence>
<comment type="caution">
    <text evidence="1">The sequence shown here is derived from an EMBL/GenBank/DDBJ whole genome shotgun (WGS) entry which is preliminary data.</text>
</comment>
<evidence type="ECO:0000313" key="2">
    <source>
        <dbReference type="Proteomes" id="UP001295794"/>
    </source>
</evidence>
<reference evidence="1" key="1">
    <citation type="submission" date="2023-11" db="EMBL/GenBank/DDBJ databases">
        <authorList>
            <person name="De Vega J J."/>
            <person name="De Vega J J."/>
        </authorList>
    </citation>
    <scope>NUCLEOTIDE SEQUENCE</scope>
</reference>
<gene>
    <name evidence="1" type="ORF">MYCIT1_LOCUS35829</name>
</gene>